<organism evidence="1 2">
    <name type="scientific">Ogataea philodendri</name>
    <dbReference type="NCBI Taxonomy" id="1378263"/>
    <lineage>
        <taxon>Eukaryota</taxon>
        <taxon>Fungi</taxon>
        <taxon>Dikarya</taxon>
        <taxon>Ascomycota</taxon>
        <taxon>Saccharomycotina</taxon>
        <taxon>Pichiomycetes</taxon>
        <taxon>Pichiales</taxon>
        <taxon>Pichiaceae</taxon>
        <taxon>Ogataea</taxon>
    </lineage>
</organism>
<reference evidence="1" key="2">
    <citation type="submission" date="2021-01" db="EMBL/GenBank/DDBJ databases">
        <authorList>
            <person name="Schikora-Tamarit M.A."/>
        </authorList>
    </citation>
    <scope>NUCLEOTIDE SEQUENCE</scope>
    <source>
        <strain evidence="1">CBS6075</strain>
    </source>
</reference>
<proteinExistence type="predicted"/>
<dbReference type="Proteomes" id="UP000769157">
    <property type="component" value="Unassembled WGS sequence"/>
</dbReference>
<sequence>MERSVQKRHSVRQHCNLQSFLLFEMLEQLFQSDISIDIKSIPNSIKLFVVVLVRKEAASFSIAPWSKTAPAFGSGSLSLAWIFTSDSGLNGSKEILDSTASLGQVWNHNLSVTLGSQSTRFKQRLLEEHTSSVNVASGLDIIQGVGNKVEVFPEFVVEDVLRVRTNFVNFRLDFALQVWVHNSDSLRRDLRLVLSDIFWSEQELSV</sequence>
<accession>A0A9P8P7C0</accession>
<keyword evidence="2" id="KW-1185">Reference proteome</keyword>
<dbReference type="GeneID" id="70236463"/>
<evidence type="ECO:0000313" key="2">
    <source>
        <dbReference type="Proteomes" id="UP000769157"/>
    </source>
</evidence>
<dbReference type="AlphaFoldDB" id="A0A9P8P7C0"/>
<name>A0A9P8P7C0_9ASCO</name>
<dbReference type="RefSeq" id="XP_046061513.1">
    <property type="nucleotide sequence ID" value="XM_046205584.1"/>
</dbReference>
<comment type="caution">
    <text evidence="1">The sequence shown here is derived from an EMBL/GenBank/DDBJ whole genome shotgun (WGS) entry which is preliminary data.</text>
</comment>
<gene>
    <name evidence="1" type="ORF">OGAPHI_004498</name>
</gene>
<reference evidence="1" key="1">
    <citation type="journal article" date="2021" name="Open Biol.">
        <title>Shared evolutionary footprints suggest mitochondrial oxidative damage underlies multiple complex I losses in fungi.</title>
        <authorList>
            <person name="Schikora-Tamarit M.A."/>
            <person name="Marcet-Houben M."/>
            <person name="Nosek J."/>
            <person name="Gabaldon T."/>
        </authorList>
    </citation>
    <scope>NUCLEOTIDE SEQUENCE</scope>
    <source>
        <strain evidence="1">CBS6075</strain>
    </source>
</reference>
<protein>
    <submittedName>
        <fullName evidence="1">Uncharacterized protein</fullName>
    </submittedName>
</protein>
<evidence type="ECO:0000313" key="1">
    <source>
        <dbReference type="EMBL" id="KAH3666309.1"/>
    </source>
</evidence>
<dbReference type="EMBL" id="JAEUBE010000295">
    <property type="protein sequence ID" value="KAH3666309.1"/>
    <property type="molecule type" value="Genomic_DNA"/>
</dbReference>